<proteinExistence type="predicted"/>
<evidence type="ECO:0000313" key="2">
    <source>
        <dbReference type="EMBL" id="KAF0744041.1"/>
    </source>
</evidence>
<evidence type="ECO:0000256" key="1">
    <source>
        <dbReference type="SAM" id="Phobius"/>
    </source>
</evidence>
<keyword evidence="1" id="KW-1133">Transmembrane helix</keyword>
<dbReference type="EMBL" id="VJMJ01000012">
    <property type="protein sequence ID" value="KAF0744041.1"/>
    <property type="molecule type" value="Genomic_DNA"/>
</dbReference>
<comment type="caution">
    <text evidence="2">The sequence shown here is derived from an EMBL/GenBank/DDBJ whole genome shotgun (WGS) entry which is preliminary data.</text>
</comment>
<name>A0A6G0XUD0_9STRA</name>
<dbReference type="VEuPathDB" id="FungiDB:AeMF1_013979"/>
<dbReference type="Proteomes" id="UP000481153">
    <property type="component" value="Unassembled WGS sequence"/>
</dbReference>
<sequence length="99" mass="10654">MLLPKYAPIVHDLATTESIALDEMVAMYYLAYPVVCTYVLELTPGLISLLLVGQMTAPDTKRFVVTAALSVMYLNVTALAVPIGLATAMDTLDSTSKLD</sequence>
<organism evidence="2 3">
    <name type="scientific">Aphanomyces euteiches</name>
    <dbReference type="NCBI Taxonomy" id="100861"/>
    <lineage>
        <taxon>Eukaryota</taxon>
        <taxon>Sar</taxon>
        <taxon>Stramenopiles</taxon>
        <taxon>Oomycota</taxon>
        <taxon>Saprolegniomycetes</taxon>
        <taxon>Saprolegniales</taxon>
        <taxon>Verrucalvaceae</taxon>
        <taxon>Aphanomyces</taxon>
    </lineage>
</organism>
<evidence type="ECO:0000313" key="3">
    <source>
        <dbReference type="Proteomes" id="UP000481153"/>
    </source>
</evidence>
<keyword evidence="1" id="KW-0472">Membrane</keyword>
<keyword evidence="3" id="KW-1185">Reference proteome</keyword>
<feature type="transmembrane region" description="Helical" evidence="1">
    <location>
        <begin position="64"/>
        <end position="89"/>
    </location>
</feature>
<protein>
    <submittedName>
        <fullName evidence="2">Uncharacterized protein</fullName>
    </submittedName>
</protein>
<gene>
    <name evidence="2" type="ORF">Ae201684_001674</name>
</gene>
<accession>A0A6G0XUD0</accession>
<feature type="transmembrane region" description="Helical" evidence="1">
    <location>
        <begin position="30"/>
        <end position="52"/>
    </location>
</feature>
<reference evidence="2 3" key="1">
    <citation type="submission" date="2019-07" db="EMBL/GenBank/DDBJ databases">
        <title>Genomics analysis of Aphanomyces spp. identifies a new class of oomycete effector associated with host adaptation.</title>
        <authorList>
            <person name="Gaulin E."/>
        </authorList>
    </citation>
    <scope>NUCLEOTIDE SEQUENCE [LARGE SCALE GENOMIC DNA]</scope>
    <source>
        <strain evidence="2 3">ATCC 201684</strain>
    </source>
</reference>
<dbReference type="AlphaFoldDB" id="A0A6G0XUD0"/>
<keyword evidence="1" id="KW-0812">Transmembrane</keyword>